<keyword evidence="2" id="KW-1185">Reference proteome</keyword>
<reference evidence="2" key="1">
    <citation type="journal article" date="2024" name="Proc. Natl. Acad. Sci. U.S.A.">
        <title>Extraordinary preservation of gene collinearity over three hundred million years revealed in homosporous lycophytes.</title>
        <authorList>
            <person name="Li C."/>
            <person name="Wickell D."/>
            <person name="Kuo L.Y."/>
            <person name="Chen X."/>
            <person name="Nie B."/>
            <person name="Liao X."/>
            <person name="Peng D."/>
            <person name="Ji J."/>
            <person name="Jenkins J."/>
            <person name="Williams M."/>
            <person name="Shu S."/>
            <person name="Plott C."/>
            <person name="Barry K."/>
            <person name="Rajasekar S."/>
            <person name="Grimwood J."/>
            <person name="Han X."/>
            <person name="Sun S."/>
            <person name="Hou Z."/>
            <person name="He W."/>
            <person name="Dai G."/>
            <person name="Sun C."/>
            <person name="Schmutz J."/>
            <person name="Leebens-Mack J.H."/>
            <person name="Li F.W."/>
            <person name="Wang L."/>
        </authorList>
    </citation>
    <scope>NUCLEOTIDE SEQUENCE [LARGE SCALE GENOMIC DNA]</scope>
    <source>
        <strain evidence="2">cv. PW_Plant_1</strain>
    </source>
</reference>
<sequence>MQSTSGVVQAEAILEWLQQEMGYRPPGQYSSSSSSSSERPLPSADSLRKICRGNMLPVWKFLLERVKSEKTVEMIRKNILVHGNGSSPDTYKEDFETLATDNEQTKDREPKNSRESVAREKEVSKPLGKDRKRLDLRSKGRRPMLEAPKGKEAGEKEREREKGIEGTESKERALRERDAAEKEVERLRHAAERLQKDLKGRITDVSREEIERQRVLDDRSNSRHKQVQLEAYDQRCEQAGRIFAEYQRRLHRHVEHAREAQRGKLRPDSPLESSRSYQEQEAVYAVSVKGARSSDDQIFIETSHERSIRKACEVLAVQLINKIRDTFPAYEGGGSQSEVQLEIVKLGLDVDGEGIPEEVKETALALLKSPPQLLRAMAAYTARVVAMISKETDKIDIRADAERLKYKYENDRITEDLSVDTDGNTYVASSKTKASKTSLGLSGRRKNGQLRERQSDVWARERDLVGVKASVSMLNSEVQRLKKLCEERKEAEDALRQKWKRIEEFDARRMELEAVYAALMRANMGAAVSWEQHTVAALEHSAHTIVPVCTTLQGKAAAARDLLEREIAAFQRSSNSRQYMMPATPQALLEAIGASASAGPDAIAAAEKHADAIVARAGAGDPSAIPTIFRTMTTWQFSPGYEGSNAGMAAVVESMKFCLRPGSSAASLMENLFKSISRVQTLKDLVGGARALLETANLSRPDYERSAAACVRMAQEQERIAIRDWLPELKAAVQEAQHCLEDCRRVRGLVDEWWEQPASTAVDWITVDGQTAAAWLAHVKQLQTAFYEKQLR</sequence>
<name>A0ACC2BK22_DIPCM</name>
<protein>
    <submittedName>
        <fullName evidence="1">Uncharacterized protein</fullName>
    </submittedName>
</protein>
<evidence type="ECO:0000313" key="2">
    <source>
        <dbReference type="Proteomes" id="UP001162992"/>
    </source>
</evidence>
<dbReference type="Proteomes" id="UP001162992">
    <property type="component" value="Chromosome 15"/>
</dbReference>
<accession>A0ACC2BK22</accession>
<proteinExistence type="predicted"/>
<gene>
    <name evidence="1" type="ORF">O6H91_15G079600</name>
</gene>
<comment type="caution">
    <text evidence="1">The sequence shown here is derived from an EMBL/GenBank/DDBJ whole genome shotgun (WGS) entry which is preliminary data.</text>
</comment>
<evidence type="ECO:0000313" key="1">
    <source>
        <dbReference type="EMBL" id="KAJ7530111.1"/>
    </source>
</evidence>
<dbReference type="EMBL" id="CM055106">
    <property type="protein sequence ID" value="KAJ7530111.1"/>
    <property type="molecule type" value="Genomic_DNA"/>
</dbReference>
<organism evidence="1 2">
    <name type="scientific">Diphasiastrum complanatum</name>
    <name type="common">Issler's clubmoss</name>
    <name type="synonym">Lycopodium complanatum</name>
    <dbReference type="NCBI Taxonomy" id="34168"/>
    <lineage>
        <taxon>Eukaryota</taxon>
        <taxon>Viridiplantae</taxon>
        <taxon>Streptophyta</taxon>
        <taxon>Embryophyta</taxon>
        <taxon>Tracheophyta</taxon>
        <taxon>Lycopodiopsida</taxon>
        <taxon>Lycopodiales</taxon>
        <taxon>Lycopodiaceae</taxon>
        <taxon>Lycopodioideae</taxon>
        <taxon>Diphasiastrum</taxon>
    </lineage>
</organism>